<evidence type="ECO:0000313" key="2">
    <source>
        <dbReference type="Proteomes" id="UP000559256"/>
    </source>
</evidence>
<accession>A0A8H5CQ45</accession>
<keyword evidence="2" id="KW-1185">Reference proteome</keyword>
<protein>
    <submittedName>
        <fullName evidence="1">Uncharacterized protein</fullName>
    </submittedName>
</protein>
<dbReference type="EMBL" id="JAACJM010000107">
    <property type="protein sequence ID" value="KAF5345889.1"/>
    <property type="molecule type" value="Genomic_DNA"/>
</dbReference>
<evidence type="ECO:0000313" key="1">
    <source>
        <dbReference type="EMBL" id="KAF5345889.1"/>
    </source>
</evidence>
<name>A0A8H5CQ45_9AGAR</name>
<proteinExistence type="predicted"/>
<reference evidence="1 2" key="1">
    <citation type="journal article" date="2020" name="ISME J.">
        <title>Uncovering the hidden diversity of litter-decomposition mechanisms in mushroom-forming fungi.</title>
        <authorList>
            <person name="Floudas D."/>
            <person name="Bentzer J."/>
            <person name="Ahren D."/>
            <person name="Johansson T."/>
            <person name="Persson P."/>
            <person name="Tunlid A."/>
        </authorList>
    </citation>
    <scope>NUCLEOTIDE SEQUENCE [LARGE SCALE GENOMIC DNA]</scope>
    <source>
        <strain evidence="1 2">CBS 291.85</strain>
    </source>
</reference>
<comment type="caution">
    <text evidence="1">The sequence shown here is derived from an EMBL/GenBank/DDBJ whole genome shotgun (WGS) entry which is preliminary data.</text>
</comment>
<organism evidence="1 2">
    <name type="scientific">Tetrapyrgos nigripes</name>
    <dbReference type="NCBI Taxonomy" id="182062"/>
    <lineage>
        <taxon>Eukaryota</taxon>
        <taxon>Fungi</taxon>
        <taxon>Dikarya</taxon>
        <taxon>Basidiomycota</taxon>
        <taxon>Agaricomycotina</taxon>
        <taxon>Agaricomycetes</taxon>
        <taxon>Agaricomycetidae</taxon>
        <taxon>Agaricales</taxon>
        <taxon>Marasmiineae</taxon>
        <taxon>Marasmiaceae</taxon>
        <taxon>Tetrapyrgos</taxon>
    </lineage>
</organism>
<sequence>MSAFSGLLTEILQVIILELENGLNRKPLRCICKGLSAVVEPVLFLDIVISTHCSALEMVSIPLCKALGGPQDDVVKSRSLSTYVRTLTVCDRTWSMGDDNVGREVLDAFSLLHSQSLFTWVLSGEYFVTCPVAAALMKAKLWAIAGKLPDLPSLSEFTLAGDLGLGAVHASETPLAIPLDRLYNLHTLVIDARWFHLPGDDFNQNVFESLSTALRTSPNLQTLRAPFTNSKPLFLRDLFRSILDTKGLGASVSALPLTAIVMGDPVMEIPAAIALHLRSLTSLEISQSRNVECGNLWDVLCMAHVTSERLIADCDIDRSLCWTTSCSAIRD</sequence>
<dbReference type="AlphaFoldDB" id="A0A8H5CQ45"/>
<gene>
    <name evidence="1" type="ORF">D9758_011409</name>
</gene>
<dbReference type="Proteomes" id="UP000559256">
    <property type="component" value="Unassembled WGS sequence"/>
</dbReference>